<protein>
    <submittedName>
        <fullName evidence="1">Uncharacterized protein</fullName>
    </submittedName>
</protein>
<accession>A0A8J3ZUK5</accession>
<dbReference type="Proteomes" id="UP000635606">
    <property type="component" value="Unassembled WGS sequence"/>
</dbReference>
<evidence type="ECO:0000313" key="2">
    <source>
        <dbReference type="Proteomes" id="UP000635606"/>
    </source>
</evidence>
<reference evidence="1" key="1">
    <citation type="submission" date="2021-01" db="EMBL/GenBank/DDBJ databases">
        <title>Whole genome shotgun sequence of Virgisporangium ochraceum NBRC 16418.</title>
        <authorList>
            <person name="Komaki H."/>
            <person name="Tamura T."/>
        </authorList>
    </citation>
    <scope>NUCLEOTIDE SEQUENCE</scope>
    <source>
        <strain evidence="1">NBRC 16418</strain>
    </source>
</reference>
<keyword evidence="2" id="KW-1185">Reference proteome</keyword>
<name>A0A8J3ZUK5_9ACTN</name>
<dbReference type="AlphaFoldDB" id="A0A8J3ZUK5"/>
<comment type="caution">
    <text evidence="1">The sequence shown here is derived from an EMBL/GenBank/DDBJ whole genome shotgun (WGS) entry which is preliminary data.</text>
</comment>
<gene>
    <name evidence="1" type="ORF">Voc01_053890</name>
</gene>
<sequence length="100" mass="10681">MRVRAARWADRGFPGTVEVELREADGTVVGIVDKAPVLDLASTPDVELPVELEIPCDVLGRGVDGDGAPSVLVRLHFEIGDDRGRTTFRVGVGDVVTRDG</sequence>
<proteinExistence type="predicted"/>
<dbReference type="EMBL" id="BOPH01000080">
    <property type="protein sequence ID" value="GIJ70472.1"/>
    <property type="molecule type" value="Genomic_DNA"/>
</dbReference>
<organism evidence="1 2">
    <name type="scientific">Virgisporangium ochraceum</name>
    <dbReference type="NCBI Taxonomy" id="65505"/>
    <lineage>
        <taxon>Bacteria</taxon>
        <taxon>Bacillati</taxon>
        <taxon>Actinomycetota</taxon>
        <taxon>Actinomycetes</taxon>
        <taxon>Micromonosporales</taxon>
        <taxon>Micromonosporaceae</taxon>
        <taxon>Virgisporangium</taxon>
    </lineage>
</organism>
<evidence type="ECO:0000313" key="1">
    <source>
        <dbReference type="EMBL" id="GIJ70472.1"/>
    </source>
</evidence>